<dbReference type="AlphaFoldDB" id="A0A5B7IQP3"/>
<gene>
    <name evidence="1" type="ORF">E2C01_079575</name>
</gene>
<evidence type="ECO:0000313" key="1">
    <source>
        <dbReference type="EMBL" id="MPC84825.1"/>
    </source>
</evidence>
<dbReference type="Proteomes" id="UP000324222">
    <property type="component" value="Unassembled WGS sequence"/>
</dbReference>
<dbReference type="EMBL" id="VSRR010066530">
    <property type="protein sequence ID" value="MPC84825.1"/>
    <property type="molecule type" value="Genomic_DNA"/>
</dbReference>
<proteinExistence type="predicted"/>
<accession>A0A5B7IQP3</accession>
<reference evidence="1 2" key="1">
    <citation type="submission" date="2019-05" db="EMBL/GenBank/DDBJ databases">
        <title>Another draft genome of Portunus trituberculatus and its Hox gene families provides insights of decapod evolution.</title>
        <authorList>
            <person name="Jeong J.-H."/>
            <person name="Song I."/>
            <person name="Kim S."/>
            <person name="Choi T."/>
            <person name="Kim D."/>
            <person name="Ryu S."/>
            <person name="Kim W."/>
        </authorList>
    </citation>
    <scope>NUCLEOTIDE SEQUENCE [LARGE SCALE GENOMIC DNA]</scope>
    <source>
        <tissue evidence="1">Muscle</tissue>
    </source>
</reference>
<evidence type="ECO:0000313" key="2">
    <source>
        <dbReference type="Proteomes" id="UP000324222"/>
    </source>
</evidence>
<name>A0A5B7IQP3_PORTR</name>
<organism evidence="1 2">
    <name type="scientific">Portunus trituberculatus</name>
    <name type="common">Swimming crab</name>
    <name type="synonym">Neptunus trituberculatus</name>
    <dbReference type="NCBI Taxonomy" id="210409"/>
    <lineage>
        <taxon>Eukaryota</taxon>
        <taxon>Metazoa</taxon>
        <taxon>Ecdysozoa</taxon>
        <taxon>Arthropoda</taxon>
        <taxon>Crustacea</taxon>
        <taxon>Multicrustacea</taxon>
        <taxon>Malacostraca</taxon>
        <taxon>Eumalacostraca</taxon>
        <taxon>Eucarida</taxon>
        <taxon>Decapoda</taxon>
        <taxon>Pleocyemata</taxon>
        <taxon>Brachyura</taxon>
        <taxon>Eubrachyura</taxon>
        <taxon>Portunoidea</taxon>
        <taxon>Portunidae</taxon>
        <taxon>Portuninae</taxon>
        <taxon>Portunus</taxon>
    </lineage>
</organism>
<keyword evidence="2" id="KW-1185">Reference proteome</keyword>
<protein>
    <submittedName>
        <fullName evidence="1">Uncharacterized protein</fullName>
    </submittedName>
</protein>
<sequence length="34" mass="4224">MRRKPAWRLARLDRLEWRHRIGEVTRPPAYALHD</sequence>
<comment type="caution">
    <text evidence="1">The sequence shown here is derived from an EMBL/GenBank/DDBJ whole genome shotgun (WGS) entry which is preliminary data.</text>
</comment>